<reference evidence="2 3" key="1">
    <citation type="submission" date="2014-04" db="EMBL/GenBank/DDBJ databases">
        <title>Evolutionary Origins and Diversification of the Mycorrhizal Mutualists.</title>
        <authorList>
            <consortium name="DOE Joint Genome Institute"/>
            <consortium name="Mycorrhizal Genomics Consortium"/>
            <person name="Kohler A."/>
            <person name="Kuo A."/>
            <person name="Nagy L.G."/>
            <person name="Floudas D."/>
            <person name="Copeland A."/>
            <person name="Barry K.W."/>
            <person name="Cichocki N."/>
            <person name="Veneault-Fourrey C."/>
            <person name="LaButti K."/>
            <person name="Lindquist E.A."/>
            <person name="Lipzen A."/>
            <person name="Lundell T."/>
            <person name="Morin E."/>
            <person name="Murat C."/>
            <person name="Riley R."/>
            <person name="Ohm R."/>
            <person name="Sun H."/>
            <person name="Tunlid A."/>
            <person name="Henrissat B."/>
            <person name="Grigoriev I.V."/>
            <person name="Hibbett D.S."/>
            <person name="Martin F."/>
        </authorList>
    </citation>
    <scope>NUCLEOTIDE SEQUENCE [LARGE SCALE GENOMIC DNA]</scope>
    <source>
        <strain evidence="2 3">Koide BX008</strain>
    </source>
</reference>
<dbReference type="EMBL" id="KN818226">
    <property type="protein sequence ID" value="KIL69159.1"/>
    <property type="molecule type" value="Genomic_DNA"/>
</dbReference>
<dbReference type="InParanoid" id="A0A0C2TPM0"/>
<evidence type="ECO:0000313" key="2">
    <source>
        <dbReference type="EMBL" id="KIL69159.1"/>
    </source>
</evidence>
<organism evidence="2 3">
    <name type="scientific">Amanita muscaria (strain Koide BX008)</name>
    <dbReference type="NCBI Taxonomy" id="946122"/>
    <lineage>
        <taxon>Eukaryota</taxon>
        <taxon>Fungi</taxon>
        <taxon>Dikarya</taxon>
        <taxon>Basidiomycota</taxon>
        <taxon>Agaricomycotina</taxon>
        <taxon>Agaricomycetes</taxon>
        <taxon>Agaricomycetidae</taxon>
        <taxon>Agaricales</taxon>
        <taxon>Pluteineae</taxon>
        <taxon>Amanitaceae</taxon>
        <taxon>Amanita</taxon>
    </lineage>
</organism>
<name>A0A0C2TPM0_AMAMK</name>
<evidence type="ECO:0000313" key="3">
    <source>
        <dbReference type="Proteomes" id="UP000054549"/>
    </source>
</evidence>
<feature type="region of interest" description="Disordered" evidence="1">
    <location>
        <begin position="37"/>
        <end position="77"/>
    </location>
</feature>
<proteinExistence type="predicted"/>
<feature type="compositionally biased region" description="Pro residues" evidence="1">
    <location>
        <begin position="40"/>
        <end position="77"/>
    </location>
</feature>
<accession>A0A0C2TPM0</accession>
<sequence>MRRQWQRLPNWTSATLEGLTWEGTAELRNGKRTLLELAAPPLPPGPAMPPLPPKSTPVSLLPPKPATPPPPPLSTRV</sequence>
<keyword evidence="3" id="KW-1185">Reference proteome</keyword>
<protein>
    <submittedName>
        <fullName evidence="2">Uncharacterized protein</fullName>
    </submittedName>
</protein>
<dbReference type="Proteomes" id="UP000054549">
    <property type="component" value="Unassembled WGS sequence"/>
</dbReference>
<gene>
    <name evidence="2" type="ORF">M378DRAFT_157397</name>
</gene>
<dbReference type="HOGENOM" id="CLU_2637578_0_0_1"/>
<evidence type="ECO:0000256" key="1">
    <source>
        <dbReference type="SAM" id="MobiDB-lite"/>
    </source>
</evidence>
<dbReference type="AlphaFoldDB" id="A0A0C2TPM0"/>